<reference evidence="4" key="1">
    <citation type="journal article" date="2013" name="Mol. Plant Microbe Interact.">
        <title>Global aspects of pacC regulation of pathogenicity genes in Colletotrichum gloeosporioides as revealed by transcriptome analysis.</title>
        <authorList>
            <person name="Alkan N."/>
            <person name="Meng X."/>
            <person name="Friedlander G."/>
            <person name="Reuveni E."/>
            <person name="Sukno S."/>
            <person name="Sherman A."/>
            <person name="Thon M."/>
            <person name="Fluhr R."/>
            <person name="Prusky D."/>
        </authorList>
    </citation>
    <scope>NUCLEOTIDE SEQUENCE [LARGE SCALE GENOMIC DNA]</scope>
    <source>
        <strain evidence="4">Cg-14</strain>
    </source>
</reference>
<keyword evidence="1" id="KW-1133">Transmembrane helix</keyword>
<name>T0KND5_COLGC</name>
<dbReference type="Pfam" id="PF01822">
    <property type="entry name" value="WSC"/>
    <property type="match status" value="1"/>
</dbReference>
<dbReference type="Proteomes" id="UP000015530">
    <property type="component" value="Unassembled WGS sequence"/>
</dbReference>
<dbReference type="OrthoDB" id="4843585at2759"/>
<gene>
    <name evidence="3" type="ORF">CGLO_02660</name>
</gene>
<dbReference type="PROSITE" id="PS51212">
    <property type="entry name" value="WSC"/>
    <property type="match status" value="1"/>
</dbReference>
<dbReference type="EMBL" id="AMYD01000544">
    <property type="protein sequence ID" value="EQB57242.1"/>
    <property type="molecule type" value="Genomic_DNA"/>
</dbReference>
<accession>T0KND5</accession>
<protein>
    <recommendedName>
        <fullName evidence="2">WSC domain-containing protein</fullName>
    </recommendedName>
</protein>
<evidence type="ECO:0000256" key="1">
    <source>
        <dbReference type="SAM" id="Phobius"/>
    </source>
</evidence>
<proteinExistence type="predicted"/>
<dbReference type="InterPro" id="IPR002889">
    <property type="entry name" value="WSC_carb-bd"/>
</dbReference>
<dbReference type="AlphaFoldDB" id="T0KND5"/>
<keyword evidence="1" id="KW-0472">Membrane</keyword>
<evidence type="ECO:0000313" key="4">
    <source>
        <dbReference type="Proteomes" id="UP000015530"/>
    </source>
</evidence>
<evidence type="ECO:0000259" key="2">
    <source>
        <dbReference type="PROSITE" id="PS51212"/>
    </source>
</evidence>
<dbReference type="SMART" id="SM00321">
    <property type="entry name" value="WSC"/>
    <property type="match status" value="1"/>
</dbReference>
<dbReference type="HOGENOM" id="CLU_1156301_0_0_1"/>
<feature type="transmembrane region" description="Helical" evidence="1">
    <location>
        <begin position="73"/>
        <end position="98"/>
    </location>
</feature>
<sequence>MASYEHTANTEHTYVENAYIENGLHPVHHSDKIVGGPIEHQYDGQYYGGYTQISAATTLKAEKRICGARKPVFFLWCIIGFMAAMLVMVAGVFGAMIANQDAKIQNLQQNTGGTRTTSASTAATTWVEISDWEYVGCYRDNDQRTMRDAYQNYTTSQTNRQCKAFCEKDYDYFGTETGGECYCSSTAPSEDALSPAWNSSVPVAGASRDGTRIPSANVRGPDMASAYYISAPDALVIRRHDRGFKCVAVYGNFPN</sequence>
<comment type="caution">
    <text evidence="3">The sequence shown here is derived from an EMBL/GenBank/DDBJ whole genome shotgun (WGS) entry which is preliminary data.</text>
</comment>
<dbReference type="eggNOG" id="ENOG502T10A">
    <property type="taxonomic scope" value="Eukaryota"/>
</dbReference>
<evidence type="ECO:0000313" key="3">
    <source>
        <dbReference type="EMBL" id="EQB57242.1"/>
    </source>
</evidence>
<feature type="domain" description="WSC" evidence="2">
    <location>
        <begin position="131"/>
        <end position="241"/>
    </location>
</feature>
<keyword evidence="1" id="KW-0812">Transmembrane</keyword>
<organism evidence="3 4">
    <name type="scientific">Colletotrichum gloeosporioides (strain Cg-14)</name>
    <name type="common">Anthracnose fungus</name>
    <name type="synonym">Glomerella cingulata</name>
    <dbReference type="NCBI Taxonomy" id="1237896"/>
    <lineage>
        <taxon>Eukaryota</taxon>
        <taxon>Fungi</taxon>
        <taxon>Dikarya</taxon>
        <taxon>Ascomycota</taxon>
        <taxon>Pezizomycotina</taxon>
        <taxon>Sordariomycetes</taxon>
        <taxon>Hypocreomycetidae</taxon>
        <taxon>Glomerellales</taxon>
        <taxon>Glomerellaceae</taxon>
        <taxon>Colletotrichum</taxon>
        <taxon>Colletotrichum gloeosporioides species complex</taxon>
    </lineage>
</organism>